<dbReference type="OrthoDB" id="10623287at2759"/>
<name>A0A0R3SLR5_HYMDI</name>
<feature type="compositionally biased region" description="Basic and acidic residues" evidence="1">
    <location>
        <begin position="378"/>
        <end position="394"/>
    </location>
</feature>
<gene>
    <name evidence="2" type="ORF">HDID_LOCUS5878</name>
</gene>
<accession>A0A0R3SLR5</accession>
<feature type="compositionally biased region" description="Polar residues" evidence="1">
    <location>
        <begin position="206"/>
        <end position="216"/>
    </location>
</feature>
<feature type="region of interest" description="Disordered" evidence="1">
    <location>
        <begin position="200"/>
        <end position="415"/>
    </location>
</feature>
<dbReference type="STRING" id="6216.A0A0R3SLR5"/>
<evidence type="ECO:0000313" key="2">
    <source>
        <dbReference type="EMBL" id="VDL58196.1"/>
    </source>
</evidence>
<reference evidence="2 3" key="2">
    <citation type="submission" date="2018-11" db="EMBL/GenBank/DDBJ databases">
        <authorList>
            <consortium name="Pathogen Informatics"/>
        </authorList>
    </citation>
    <scope>NUCLEOTIDE SEQUENCE [LARGE SCALE GENOMIC DNA]</scope>
</reference>
<protein>
    <submittedName>
        <fullName evidence="4">Protein kinase domain-containing protein</fullName>
    </submittedName>
</protein>
<dbReference type="WBParaSite" id="HDID_0000588001-mRNA-1">
    <property type="protein sequence ID" value="HDID_0000588001-mRNA-1"/>
    <property type="gene ID" value="HDID_0000588001"/>
</dbReference>
<organism evidence="4">
    <name type="scientific">Hymenolepis diminuta</name>
    <name type="common">Rat tapeworm</name>
    <dbReference type="NCBI Taxonomy" id="6216"/>
    <lineage>
        <taxon>Eukaryota</taxon>
        <taxon>Metazoa</taxon>
        <taxon>Spiralia</taxon>
        <taxon>Lophotrochozoa</taxon>
        <taxon>Platyhelminthes</taxon>
        <taxon>Cestoda</taxon>
        <taxon>Eucestoda</taxon>
        <taxon>Cyclophyllidea</taxon>
        <taxon>Hymenolepididae</taxon>
        <taxon>Hymenolepis</taxon>
    </lineage>
</organism>
<feature type="compositionally biased region" description="Low complexity" evidence="1">
    <location>
        <begin position="234"/>
        <end position="250"/>
    </location>
</feature>
<sequence>MVPNSCTVFQQPQSQQSPPPAPSTAQPIGLLNLLKQARLNPTANGLLGLKQTQRGIPVRAKSNPSVTARDKKWFGSAPKSEDAKEKEEKHSQSSGSLSSSSSDEEEKAQISEDCRSESAFILRPPPGPKLKRRLAKPRPDEIILVDEYDDNEAFNVDDAEIEKTEGENNGVGTSTGSTRLTEVLQLQAELDRLAAQLTDMGARTPLSATKVTNGNGKVTGGRGKADTPTPPSSPSTASSTHSSNSSSASTPDEESSLKNRRRQGAFRGNEDGDNRRQTVVEKVPCAAEVHSDDGEEEGEGGSHEEIIDDDEEVQLKDPSADEDADDDDGEVEVVEEVEGEPGALDVEETEHVRSTLSILRPSRKEDLATSENGNGGEKLLRRFEAPPLPRRDDSSSPPPLPPRSQPPCDASSMNGGDPFSTPVACFPIITTSNASPNATTTCVNGLKLQLVSCFPPELFMEVDPVVRQQNGLPRIHQSAEKTSRRYSAPPGYLVPMLPSEEFTQETLNSINSILENSHQSPAHNHAVS</sequence>
<feature type="region of interest" description="Disordered" evidence="1">
    <location>
        <begin position="45"/>
        <end position="135"/>
    </location>
</feature>
<evidence type="ECO:0000313" key="4">
    <source>
        <dbReference type="WBParaSite" id="HDID_0000588001-mRNA-1"/>
    </source>
</evidence>
<feature type="compositionally biased region" description="Low complexity" evidence="1">
    <location>
        <begin position="92"/>
        <end position="101"/>
    </location>
</feature>
<feature type="region of interest" description="Disordered" evidence="1">
    <location>
        <begin position="1"/>
        <end position="28"/>
    </location>
</feature>
<dbReference type="Proteomes" id="UP000274504">
    <property type="component" value="Unassembled WGS sequence"/>
</dbReference>
<feature type="compositionally biased region" description="Basic and acidic residues" evidence="1">
    <location>
        <begin position="107"/>
        <end position="116"/>
    </location>
</feature>
<dbReference type="EMBL" id="UYSG01003629">
    <property type="protein sequence ID" value="VDL58196.1"/>
    <property type="molecule type" value="Genomic_DNA"/>
</dbReference>
<feature type="compositionally biased region" description="Basic and acidic residues" evidence="1">
    <location>
        <begin position="68"/>
        <end position="91"/>
    </location>
</feature>
<dbReference type="AlphaFoldDB" id="A0A0R3SLR5"/>
<proteinExistence type="predicted"/>
<feature type="compositionally biased region" description="Pro residues" evidence="1">
    <location>
        <begin position="396"/>
        <end position="405"/>
    </location>
</feature>
<feature type="compositionally biased region" description="Acidic residues" evidence="1">
    <location>
        <begin position="320"/>
        <end position="339"/>
    </location>
</feature>
<reference evidence="4" key="1">
    <citation type="submission" date="2017-02" db="UniProtKB">
        <authorList>
            <consortium name="WormBaseParasite"/>
        </authorList>
    </citation>
    <scope>IDENTIFICATION</scope>
</reference>
<evidence type="ECO:0000256" key="1">
    <source>
        <dbReference type="SAM" id="MobiDB-lite"/>
    </source>
</evidence>
<evidence type="ECO:0000313" key="3">
    <source>
        <dbReference type="Proteomes" id="UP000274504"/>
    </source>
</evidence>
<feature type="compositionally biased region" description="Basic and acidic residues" evidence="1">
    <location>
        <begin position="268"/>
        <end position="279"/>
    </location>
</feature>